<name>A0ABT2VK71_9ALTE</name>
<feature type="signal peptide" evidence="1">
    <location>
        <begin position="1"/>
        <end position="27"/>
    </location>
</feature>
<dbReference type="Proteomes" id="UP001209257">
    <property type="component" value="Unassembled WGS sequence"/>
</dbReference>
<dbReference type="RefSeq" id="WP_262992378.1">
    <property type="nucleotide sequence ID" value="NZ_JAOTJC010000005.1"/>
</dbReference>
<evidence type="ECO:0000313" key="2">
    <source>
        <dbReference type="EMBL" id="MCU7553675.1"/>
    </source>
</evidence>
<evidence type="ECO:0000256" key="1">
    <source>
        <dbReference type="SAM" id="SignalP"/>
    </source>
</evidence>
<sequence>MRKTMNNTATAVSLALFGVMGASQASADVLDSTDVSFTGYVKADAMFSNYSEGTLDSGSIGREFYIPSLTPVAGNEEGTQFDAHIRQSRFRFTTQTATDSGDTITGVIALDFIVTDGGNERVSNSYTPRIRHAYLQYKNWLVGQTWTTFMDVSILPESLDFIGVTDGTPFGRQTMVRYSHNGFQIALENPETTVTPFGGGDRVVADDNSVPDLVAAYTTRGDWGHVKVAGLVRQLAYDNGTDIDGTDTGYGIAVSSKINLDNGDDIRLMFNSGSGVGRYTALNTFNGAVVTDTGDLNAVDSYGYTLAYRHVWTDRMRSSVMFSALEIDNDTALSGDAVTASTYSTRANLLYSPTPALTFGGEYAFAHREVESGLEGDMHRVQFSAKYAF</sequence>
<dbReference type="InterPro" id="IPR045748">
    <property type="entry name" value="DcaP"/>
</dbReference>
<dbReference type="EMBL" id="JAOTJC010000005">
    <property type="protein sequence ID" value="MCU7553675.1"/>
    <property type="molecule type" value="Genomic_DNA"/>
</dbReference>
<accession>A0ABT2VK71</accession>
<keyword evidence="3" id="KW-1185">Reference proteome</keyword>
<feature type="chain" id="PRO_5047451104" evidence="1">
    <location>
        <begin position="28"/>
        <end position="389"/>
    </location>
</feature>
<dbReference type="Pfam" id="PF19577">
    <property type="entry name" value="DcaP"/>
    <property type="match status" value="1"/>
</dbReference>
<gene>
    <name evidence="2" type="ORF">OCL06_03570</name>
</gene>
<proteinExistence type="predicted"/>
<protein>
    <submittedName>
        <fullName evidence="2">Porin</fullName>
    </submittedName>
</protein>
<keyword evidence="1" id="KW-0732">Signal</keyword>
<evidence type="ECO:0000313" key="3">
    <source>
        <dbReference type="Proteomes" id="UP001209257"/>
    </source>
</evidence>
<dbReference type="SUPFAM" id="SSF56935">
    <property type="entry name" value="Porins"/>
    <property type="match status" value="1"/>
</dbReference>
<organism evidence="2 3">
    <name type="scientific">Alteromonas salexigens</name>
    <dbReference type="NCBI Taxonomy" id="2982530"/>
    <lineage>
        <taxon>Bacteria</taxon>
        <taxon>Pseudomonadati</taxon>
        <taxon>Pseudomonadota</taxon>
        <taxon>Gammaproteobacteria</taxon>
        <taxon>Alteromonadales</taxon>
        <taxon>Alteromonadaceae</taxon>
        <taxon>Alteromonas/Salinimonas group</taxon>
        <taxon>Alteromonas</taxon>
    </lineage>
</organism>
<comment type="caution">
    <text evidence="2">The sequence shown here is derived from an EMBL/GenBank/DDBJ whole genome shotgun (WGS) entry which is preliminary data.</text>
</comment>
<reference evidence="3" key="1">
    <citation type="submission" date="2023-07" db="EMBL/GenBank/DDBJ databases">
        <title>Study on multiphase classification of strain Alteromonas salexigens isolated from the Yellow Sea.</title>
        <authorList>
            <person name="Sun L."/>
        </authorList>
    </citation>
    <scope>NUCLEOTIDE SEQUENCE [LARGE SCALE GENOMIC DNA]</scope>
    <source>
        <strain evidence="3">ASW11-19</strain>
    </source>
</reference>